<dbReference type="InterPro" id="IPR004291">
    <property type="entry name" value="Transposase_IS66_central"/>
</dbReference>
<name>A0A6J5F8Q5_9BURK</name>
<protein>
    <submittedName>
        <fullName evidence="3">IS66 family transposase ISBcen14</fullName>
    </submittedName>
</protein>
<dbReference type="Proteomes" id="UP000494363">
    <property type="component" value="Unassembled WGS sequence"/>
</dbReference>
<dbReference type="PANTHER" id="PTHR33678">
    <property type="entry name" value="BLL1576 PROTEIN"/>
    <property type="match status" value="1"/>
</dbReference>
<dbReference type="InterPro" id="IPR039552">
    <property type="entry name" value="IS66_C"/>
</dbReference>
<keyword evidence="4" id="KW-1185">Reference proteome</keyword>
<feature type="domain" description="Transposase IS66 C-terminal" evidence="2">
    <location>
        <begin position="120"/>
        <end position="157"/>
    </location>
</feature>
<evidence type="ECO:0000313" key="4">
    <source>
        <dbReference type="Proteomes" id="UP000494363"/>
    </source>
</evidence>
<dbReference type="EMBL" id="CADIKH010000360">
    <property type="protein sequence ID" value="CAB3775268.1"/>
    <property type="molecule type" value="Genomic_DNA"/>
</dbReference>
<dbReference type="Pfam" id="PF03050">
    <property type="entry name" value="DDE_Tnp_IS66"/>
    <property type="match status" value="1"/>
</dbReference>
<proteinExistence type="predicted"/>
<accession>A0A6J5F8Q5</accession>
<evidence type="ECO:0000259" key="1">
    <source>
        <dbReference type="Pfam" id="PF03050"/>
    </source>
</evidence>
<dbReference type="AlphaFoldDB" id="A0A6J5F8Q5"/>
<dbReference type="Pfam" id="PF13817">
    <property type="entry name" value="DDE_Tnp_IS66_C"/>
    <property type="match status" value="1"/>
</dbReference>
<reference evidence="3 4" key="1">
    <citation type="submission" date="2020-04" db="EMBL/GenBank/DDBJ databases">
        <authorList>
            <person name="De Canck E."/>
        </authorList>
    </citation>
    <scope>NUCLEOTIDE SEQUENCE [LARGE SCALE GENOMIC DNA]</scope>
    <source>
        <strain evidence="3 4">LMG 29542</strain>
    </source>
</reference>
<sequence length="170" mass="18903">MAQEALNRIAALYAVEREVRGRKPEVRQSVRMTRALPLAGALKDWLEHTLAQVSVKSGLGKAIRYALGNWPALVRYCEDARIEIDNNTAERSIRPLVLGRRNYLFAGSDGGGQSAAVIYSLIGTARLNGIEPYAYLRTVFERIADHPINGIDELLPWHLMPVKQPVQQAA</sequence>
<dbReference type="InterPro" id="IPR052344">
    <property type="entry name" value="Transposase-related"/>
</dbReference>
<organism evidence="3 4">
    <name type="scientific">Paraburkholderia humisilvae</name>
    <dbReference type="NCBI Taxonomy" id="627669"/>
    <lineage>
        <taxon>Bacteria</taxon>
        <taxon>Pseudomonadati</taxon>
        <taxon>Pseudomonadota</taxon>
        <taxon>Betaproteobacteria</taxon>
        <taxon>Burkholderiales</taxon>
        <taxon>Burkholderiaceae</taxon>
        <taxon>Paraburkholderia</taxon>
    </lineage>
</organism>
<feature type="domain" description="Transposase IS66 central" evidence="1">
    <location>
        <begin position="2"/>
        <end position="113"/>
    </location>
</feature>
<evidence type="ECO:0000313" key="3">
    <source>
        <dbReference type="EMBL" id="CAB3775268.1"/>
    </source>
</evidence>
<dbReference type="PANTHER" id="PTHR33678:SF1">
    <property type="entry name" value="BLL1576 PROTEIN"/>
    <property type="match status" value="1"/>
</dbReference>
<gene>
    <name evidence="3" type="ORF">LMG29542_08650</name>
</gene>
<evidence type="ECO:0000259" key="2">
    <source>
        <dbReference type="Pfam" id="PF13817"/>
    </source>
</evidence>